<accession>A0ABY7YR83</accession>
<dbReference type="SUPFAM" id="SSF54373">
    <property type="entry name" value="FAD-linked reductases, C-terminal domain"/>
    <property type="match status" value="1"/>
</dbReference>
<sequence>MAPSLTIGVQTRSQRRSGTAFALIGADGVHSSTRTNLLAGPPAIYTGRTAWRALVPIPALRSYLDSEHTSVLLGPDFHLVAYPLHHRGQFNLALFVDTPIADVQSRRAPTLSGKSEPSARLSGIMTAVAKQWGAWPLYTVEAPSWFNGNIGLVGDAAHAMEPFQAQGAAMAVEDAAVLAPLLVGEPDAASAFSKYQATRQPRVQRVMRTSHSNGQIFHMHWPWTIGRDQVMRIQGPRGHFRRLDWLYAHAAATMVQEK</sequence>
<keyword evidence="5" id="KW-1185">Reference proteome</keyword>
<dbReference type="PANTHER" id="PTHR13789:SF309">
    <property type="entry name" value="PUTATIVE (AFU_ORTHOLOGUE AFUA_6G14510)-RELATED"/>
    <property type="match status" value="1"/>
</dbReference>
<dbReference type="SUPFAM" id="SSF51905">
    <property type="entry name" value="FAD/NAD(P)-binding domain"/>
    <property type="match status" value="1"/>
</dbReference>
<dbReference type="GO" id="GO:0004497">
    <property type="term" value="F:monooxygenase activity"/>
    <property type="evidence" value="ECO:0007669"/>
    <property type="project" value="UniProtKB-KW"/>
</dbReference>
<dbReference type="Proteomes" id="UP001220530">
    <property type="component" value="Chromosome"/>
</dbReference>
<evidence type="ECO:0000256" key="2">
    <source>
        <dbReference type="ARBA" id="ARBA00023033"/>
    </source>
</evidence>
<name>A0ABY7YR83_9HYPH</name>
<dbReference type="InterPro" id="IPR002938">
    <property type="entry name" value="FAD-bd"/>
</dbReference>
<proteinExistence type="predicted"/>
<protein>
    <submittedName>
        <fullName evidence="4">FAD-dependent monooxygenase</fullName>
    </submittedName>
</protein>
<dbReference type="InterPro" id="IPR036188">
    <property type="entry name" value="FAD/NAD-bd_sf"/>
</dbReference>
<feature type="domain" description="FAD-binding" evidence="3">
    <location>
        <begin position="23"/>
        <end position="209"/>
    </location>
</feature>
<evidence type="ECO:0000313" key="5">
    <source>
        <dbReference type="Proteomes" id="UP001220530"/>
    </source>
</evidence>
<evidence type="ECO:0000256" key="1">
    <source>
        <dbReference type="ARBA" id="ARBA00023002"/>
    </source>
</evidence>
<dbReference type="EMBL" id="CP118246">
    <property type="protein sequence ID" value="WDR03692.1"/>
    <property type="molecule type" value="Genomic_DNA"/>
</dbReference>
<evidence type="ECO:0000313" key="4">
    <source>
        <dbReference type="EMBL" id="WDR03692.1"/>
    </source>
</evidence>
<keyword evidence="1" id="KW-0560">Oxidoreductase</keyword>
<keyword evidence="2 4" id="KW-0503">Monooxygenase</keyword>
<gene>
    <name evidence="4" type="ORF">PSQ19_06410</name>
</gene>
<dbReference type="Pfam" id="PF01494">
    <property type="entry name" value="FAD_binding_3"/>
    <property type="match status" value="1"/>
</dbReference>
<dbReference type="InterPro" id="IPR050493">
    <property type="entry name" value="FAD-dep_Monooxygenase_BioMet"/>
</dbReference>
<reference evidence="4 5" key="1">
    <citation type="submission" date="2023-02" db="EMBL/GenBank/DDBJ databases">
        <title>Devosia algicola sp. nov., isolated from the phycosphere of marine algae.</title>
        <authorList>
            <person name="Kim J.M."/>
            <person name="Lee J.K."/>
            <person name="Choi B.J."/>
            <person name="Bayburt H."/>
            <person name="Jeon C.O."/>
        </authorList>
    </citation>
    <scope>NUCLEOTIDE SEQUENCE [LARGE SCALE GENOMIC DNA]</scope>
    <source>
        <strain evidence="4 5">G20-9</strain>
    </source>
</reference>
<evidence type="ECO:0000259" key="3">
    <source>
        <dbReference type="Pfam" id="PF01494"/>
    </source>
</evidence>
<dbReference type="PRINTS" id="PR00420">
    <property type="entry name" value="RNGMNOXGNASE"/>
</dbReference>
<dbReference type="RefSeq" id="WP_282220082.1">
    <property type="nucleotide sequence ID" value="NZ_CP118246.1"/>
</dbReference>
<dbReference type="Gene3D" id="3.50.50.60">
    <property type="entry name" value="FAD/NAD(P)-binding domain"/>
    <property type="match status" value="1"/>
</dbReference>
<dbReference type="PANTHER" id="PTHR13789">
    <property type="entry name" value="MONOOXYGENASE"/>
    <property type="match status" value="1"/>
</dbReference>
<organism evidence="4 5">
    <name type="scientific">Devosia algicola</name>
    <dbReference type="NCBI Taxonomy" id="3026418"/>
    <lineage>
        <taxon>Bacteria</taxon>
        <taxon>Pseudomonadati</taxon>
        <taxon>Pseudomonadota</taxon>
        <taxon>Alphaproteobacteria</taxon>
        <taxon>Hyphomicrobiales</taxon>
        <taxon>Devosiaceae</taxon>
        <taxon>Devosia</taxon>
    </lineage>
</organism>